<keyword evidence="3" id="KW-1185">Reference proteome</keyword>
<gene>
    <name evidence="2" type="ORF">BJ875DRAFT_525359</name>
</gene>
<evidence type="ECO:0000256" key="1">
    <source>
        <dbReference type="SAM" id="MobiDB-lite"/>
    </source>
</evidence>
<feature type="compositionally biased region" description="Basic and acidic residues" evidence="1">
    <location>
        <begin position="320"/>
        <end position="344"/>
    </location>
</feature>
<evidence type="ECO:0000313" key="3">
    <source>
        <dbReference type="Proteomes" id="UP000824998"/>
    </source>
</evidence>
<feature type="compositionally biased region" description="Polar residues" evidence="1">
    <location>
        <begin position="114"/>
        <end position="134"/>
    </location>
</feature>
<organism evidence="2 3">
    <name type="scientific">Amylocarpus encephaloides</name>
    <dbReference type="NCBI Taxonomy" id="45428"/>
    <lineage>
        <taxon>Eukaryota</taxon>
        <taxon>Fungi</taxon>
        <taxon>Dikarya</taxon>
        <taxon>Ascomycota</taxon>
        <taxon>Pezizomycotina</taxon>
        <taxon>Leotiomycetes</taxon>
        <taxon>Helotiales</taxon>
        <taxon>Helotiales incertae sedis</taxon>
        <taxon>Amylocarpus</taxon>
    </lineage>
</organism>
<feature type="compositionally biased region" description="Basic and acidic residues" evidence="1">
    <location>
        <begin position="92"/>
        <end position="112"/>
    </location>
</feature>
<dbReference type="AlphaFoldDB" id="A0A9P8C8W7"/>
<dbReference type="Proteomes" id="UP000824998">
    <property type="component" value="Unassembled WGS sequence"/>
</dbReference>
<accession>A0A9P8C8W7</accession>
<feature type="region of interest" description="Disordered" evidence="1">
    <location>
        <begin position="290"/>
        <end position="344"/>
    </location>
</feature>
<comment type="caution">
    <text evidence="2">The sequence shown here is derived from an EMBL/GenBank/DDBJ whole genome shotgun (WGS) entry which is preliminary data.</text>
</comment>
<name>A0A9P8C8W7_9HELO</name>
<reference evidence="2" key="1">
    <citation type="journal article" date="2021" name="IMA Fungus">
        <title>Genomic characterization of three marine fungi, including Emericellopsis atlantica sp. nov. with signatures of a generalist lifestyle and marine biomass degradation.</title>
        <authorList>
            <person name="Hagestad O.C."/>
            <person name="Hou L."/>
            <person name="Andersen J.H."/>
            <person name="Hansen E.H."/>
            <person name="Altermark B."/>
            <person name="Li C."/>
            <person name="Kuhnert E."/>
            <person name="Cox R.J."/>
            <person name="Crous P.W."/>
            <person name="Spatafora J.W."/>
            <person name="Lail K."/>
            <person name="Amirebrahimi M."/>
            <person name="Lipzen A."/>
            <person name="Pangilinan J."/>
            <person name="Andreopoulos W."/>
            <person name="Hayes R.D."/>
            <person name="Ng V."/>
            <person name="Grigoriev I.V."/>
            <person name="Jackson S.A."/>
            <person name="Sutton T.D.S."/>
            <person name="Dobson A.D.W."/>
            <person name="Rama T."/>
        </authorList>
    </citation>
    <scope>NUCLEOTIDE SEQUENCE</scope>
    <source>
        <strain evidence="2">TRa018bII</strain>
    </source>
</reference>
<protein>
    <submittedName>
        <fullName evidence="2">Uncharacterized protein</fullName>
    </submittedName>
</protein>
<evidence type="ECO:0000313" key="2">
    <source>
        <dbReference type="EMBL" id="KAG9236536.1"/>
    </source>
</evidence>
<feature type="region of interest" description="Disordered" evidence="1">
    <location>
        <begin position="72"/>
        <end position="137"/>
    </location>
</feature>
<dbReference type="EMBL" id="MU251405">
    <property type="protein sequence ID" value="KAG9236536.1"/>
    <property type="molecule type" value="Genomic_DNA"/>
</dbReference>
<sequence>MHGHSTRIHRSCLPTLYSTTHSRYLNSSRNLTTWLNQPSFNNHQYPQQVMKTINSNSCTLPRNEPPYLKMTTDSAENHRHDPFQGRQNEAQPDDRENEEEHIMADLTFKEPDPTNETMPSENPAAMSSNANDALSQPEDTELDHLVYREDVLRRDSSSSDSSCNSFLELVYHPSHPLPQLQTQAQTTPPTPTTPELAHAESRFSTQLESFINDSLSSTSFTLGRFFNDIKFWTELPEIWRRQQATIPGRATPVGDIHPMETQLREMTREAVQERCEEFCKSMVAYISRGEERENTETRDRGETPRDLGERNRPLMSGREGLVDEKGNKENNEDSKQKNELEDGRESYSGAFSIAQRAPTSSGIGEAMSSKDTLGAISSAISTAAEQEFGTEVPTTDPEDKIPHEQSQMLEEPSDSDKLDMTKEADPPKRYHNMRWTPLQTLRLPVPT</sequence>
<feature type="compositionally biased region" description="Basic and acidic residues" evidence="1">
    <location>
        <begin position="290"/>
        <end position="312"/>
    </location>
</feature>
<feature type="compositionally biased region" description="Basic and acidic residues" evidence="1">
    <location>
        <begin position="414"/>
        <end position="428"/>
    </location>
</feature>
<feature type="region of interest" description="Disordered" evidence="1">
    <location>
        <begin position="377"/>
        <end position="435"/>
    </location>
</feature>
<proteinExistence type="predicted"/>